<dbReference type="InterPro" id="IPR013097">
    <property type="entry name" value="Dabb"/>
</dbReference>
<dbReference type="SUPFAM" id="SSF54909">
    <property type="entry name" value="Dimeric alpha+beta barrel"/>
    <property type="match status" value="1"/>
</dbReference>
<dbReference type="EMBL" id="FNFU01000008">
    <property type="protein sequence ID" value="SDK58696.1"/>
    <property type="molecule type" value="Genomic_DNA"/>
</dbReference>
<dbReference type="SMART" id="SM00886">
    <property type="entry name" value="Dabb"/>
    <property type="match status" value="1"/>
</dbReference>
<reference evidence="1 2" key="1">
    <citation type="submission" date="2016-10" db="EMBL/GenBank/DDBJ databases">
        <authorList>
            <person name="de Groot N.N."/>
        </authorList>
    </citation>
    <scope>NUCLEOTIDE SEQUENCE [LARGE SCALE GENOMIC DNA]</scope>
    <source>
        <strain evidence="1 2">CGMCC 1.5382</strain>
    </source>
</reference>
<dbReference type="AlphaFoldDB" id="A0A1G9D444"/>
<accession>A0A1G9D444</accession>
<dbReference type="OrthoDB" id="6637496at2"/>
<dbReference type="PROSITE" id="PS51502">
    <property type="entry name" value="S_R_A_B_BARREL"/>
    <property type="match status" value="1"/>
</dbReference>
<dbReference type="PANTHER" id="PTHR37832:SF1">
    <property type="entry name" value="STRESS-RESPONSE A_B BARREL DOMAIN-CONTAINING PROTEIN"/>
    <property type="match status" value="1"/>
</dbReference>
<evidence type="ECO:0000313" key="1">
    <source>
        <dbReference type="EMBL" id="SDK58696.1"/>
    </source>
</evidence>
<dbReference type="PANTHER" id="PTHR37832">
    <property type="entry name" value="BLL2683 PROTEIN"/>
    <property type="match status" value="1"/>
</dbReference>
<organism evidence="1 2">
    <name type="scientific">Cryobacterium psychrotolerans</name>
    <dbReference type="NCBI Taxonomy" id="386301"/>
    <lineage>
        <taxon>Bacteria</taxon>
        <taxon>Bacillati</taxon>
        <taxon>Actinomycetota</taxon>
        <taxon>Actinomycetes</taxon>
        <taxon>Micrococcales</taxon>
        <taxon>Microbacteriaceae</taxon>
        <taxon>Cryobacterium</taxon>
    </lineage>
</organism>
<dbReference type="Pfam" id="PF07876">
    <property type="entry name" value="Dabb"/>
    <property type="match status" value="1"/>
</dbReference>
<sequence length="99" mass="10683">MSIRHVVSWRLAATDPAEKAEHAARIIAGLESLVGVVDEIRSLTVGADVAGGDNWDVVLIADFDDMEAVARYQAHPEHQKVGAYIRSVVAARMAVDLAF</sequence>
<proteinExistence type="predicted"/>
<evidence type="ECO:0000313" key="2">
    <source>
        <dbReference type="Proteomes" id="UP000198701"/>
    </source>
</evidence>
<gene>
    <name evidence="1" type="ORF">SAMN05216282_10870</name>
</gene>
<keyword evidence="2" id="KW-1185">Reference proteome</keyword>
<dbReference type="RefSeq" id="WP_092323328.1">
    <property type="nucleotide sequence ID" value="NZ_FNFU01000008.1"/>
</dbReference>
<dbReference type="STRING" id="386301.SAMN05216282_10870"/>
<dbReference type="Proteomes" id="UP000198701">
    <property type="component" value="Unassembled WGS sequence"/>
</dbReference>
<dbReference type="InterPro" id="IPR011008">
    <property type="entry name" value="Dimeric_a/b-barrel"/>
</dbReference>
<protein>
    <submittedName>
        <fullName evidence="1">Stress responsive A/B Barrel Domain</fullName>
    </submittedName>
</protein>
<dbReference type="Gene3D" id="3.30.70.100">
    <property type="match status" value="1"/>
</dbReference>
<name>A0A1G9D444_9MICO</name>